<dbReference type="GO" id="GO:0045892">
    <property type="term" value="P:negative regulation of DNA-templated transcription"/>
    <property type="evidence" value="ECO:0007669"/>
    <property type="project" value="TreeGrafter"/>
</dbReference>
<dbReference type="Proteomes" id="UP000292564">
    <property type="component" value="Unassembled WGS sequence"/>
</dbReference>
<comment type="caution">
    <text evidence="2">The sequence shown here is derived from an EMBL/GenBank/DDBJ whole genome shotgun (WGS) entry which is preliminary data.</text>
</comment>
<dbReference type="InterPro" id="IPR050679">
    <property type="entry name" value="Bact_HTH_transcr_reg"/>
</dbReference>
<dbReference type="Gene3D" id="3.40.1410.10">
    <property type="entry name" value="Chorismate lyase-like"/>
    <property type="match status" value="1"/>
</dbReference>
<dbReference type="PANTHER" id="PTHR44846:SF17">
    <property type="entry name" value="GNTR-FAMILY TRANSCRIPTIONAL REGULATOR"/>
    <property type="match status" value="1"/>
</dbReference>
<evidence type="ECO:0000259" key="1">
    <source>
        <dbReference type="SMART" id="SM00866"/>
    </source>
</evidence>
<dbReference type="PANTHER" id="PTHR44846">
    <property type="entry name" value="MANNOSYL-D-GLYCERATE TRANSPORT/METABOLISM SYSTEM REPRESSOR MNGR-RELATED"/>
    <property type="match status" value="1"/>
</dbReference>
<dbReference type="OrthoDB" id="3620754at2"/>
<dbReference type="GO" id="GO:0003677">
    <property type="term" value="F:DNA binding"/>
    <property type="evidence" value="ECO:0007669"/>
    <property type="project" value="InterPro"/>
</dbReference>
<dbReference type="RefSeq" id="WP_130509930.1">
    <property type="nucleotide sequence ID" value="NZ_SHKY01000001.1"/>
</dbReference>
<accession>A0A4Q7ZKN0</accession>
<dbReference type="Pfam" id="PF07702">
    <property type="entry name" value="UTRA"/>
    <property type="match status" value="1"/>
</dbReference>
<dbReference type="EMBL" id="SHKY01000001">
    <property type="protein sequence ID" value="RZU51101.1"/>
    <property type="molecule type" value="Genomic_DNA"/>
</dbReference>
<dbReference type="InterPro" id="IPR028978">
    <property type="entry name" value="Chorismate_lyase_/UTRA_dom_sf"/>
</dbReference>
<dbReference type="InterPro" id="IPR011663">
    <property type="entry name" value="UTRA"/>
</dbReference>
<evidence type="ECO:0000313" key="3">
    <source>
        <dbReference type="Proteomes" id="UP000292564"/>
    </source>
</evidence>
<dbReference type="SMART" id="SM00866">
    <property type="entry name" value="UTRA"/>
    <property type="match status" value="1"/>
</dbReference>
<keyword evidence="3" id="KW-1185">Reference proteome</keyword>
<protein>
    <submittedName>
        <fullName evidence="2">UTRA domain-containing protein</fullName>
    </submittedName>
</protein>
<reference evidence="2 3" key="1">
    <citation type="submission" date="2019-02" db="EMBL/GenBank/DDBJ databases">
        <title>Sequencing the genomes of 1000 actinobacteria strains.</title>
        <authorList>
            <person name="Klenk H.-P."/>
        </authorList>
    </citation>
    <scope>NUCLEOTIDE SEQUENCE [LARGE SCALE GENOMIC DNA]</scope>
    <source>
        <strain evidence="2 3">DSM 45162</strain>
    </source>
</reference>
<evidence type="ECO:0000313" key="2">
    <source>
        <dbReference type="EMBL" id="RZU51101.1"/>
    </source>
</evidence>
<sequence length="181" mass="19369">MTDQRGETTSDPYVRAGAGDAWSADAAARGKSGSQRLLDVSVTAEVPASVRTALRLNDTDRVVRRRRLMLLDDRPVEIATSYYPASIAADSDLASPGKIRGGAVAALAAIGHAPADVVEQIIARHPEADEAELLDVEWHEPILVLTRTNVDAAGQAVEHAVNCMVARLCGPLTYRMRRSAT</sequence>
<gene>
    <name evidence="2" type="ORF">EV385_2900</name>
</gene>
<organism evidence="2 3">
    <name type="scientific">Krasilnikovia cinnamomea</name>
    <dbReference type="NCBI Taxonomy" id="349313"/>
    <lineage>
        <taxon>Bacteria</taxon>
        <taxon>Bacillati</taxon>
        <taxon>Actinomycetota</taxon>
        <taxon>Actinomycetes</taxon>
        <taxon>Micromonosporales</taxon>
        <taxon>Micromonosporaceae</taxon>
        <taxon>Krasilnikovia</taxon>
    </lineage>
</organism>
<name>A0A4Q7ZKN0_9ACTN</name>
<proteinExistence type="predicted"/>
<feature type="domain" description="UbiC transcription regulator-associated" evidence="1">
    <location>
        <begin position="28"/>
        <end position="170"/>
    </location>
</feature>
<dbReference type="AlphaFoldDB" id="A0A4Q7ZKN0"/>
<dbReference type="SUPFAM" id="SSF64288">
    <property type="entry name" value="Chorismate lyase-like"/>
    <property type="match status" value="1"/>
</dbReference>